<name>A0A1B0ATQ5_9MUSC</name>
<sequence length="114" mass="12648">MHSDWDMVRLSKQNLEGSPNQVTAIVVRVENDNFPHVCAKHKANVFYFIYPPEIASNGDDVGGGNGDDVMPFSYCALPQLFICKLCKCLSCNPAFHRITIATNCTAYANFDIMA</sequence>
<accession>A0A1B0ATQ5</accession>
<dbReference type="EnsemblMetazoa" id="GPPI008224-RA">
    <property type="protein sequence ID" value="GPPI008224-PA"/>
    <property type="gene ID" value="GPPI008224"/>
</dbReference>
<reference evidence="1" key="2">
    <citation type="submission" date="2020-05" db="UniProtKB">
        <authorList>
            <consortium name="EnsemblMetazoa"/>
        </authorList>
    </citation>
    <scope>IDENTIFICATION</scope>
    <source>
        <strain evidence="1">IAEA</strain>
    </source>
</reference>
<proteinExistence type="predicted"/>
<evidence type="ECO:0000313" key="2">
    <source>
        <dbReference type="Proteomes" id="UP000092460"/>
    </source>
</evidence>
<keyword evidence="2" id="KW-1185">Reference proteome</keyword>
<evidence type="ECO:0000313" key="1">
    <source>
        <dbReference type="EnsemblMetazoa" id="GPPI008224-PA"/>
    </source>
</evidence>
<dbReference type="AlphaFoldDB" id="A0A1B0ATQ5"/>
<dbReference type="EMBL" id="JXJN01003422">
    <property type="status" value="NOT_ANNOTATED_CDS"/>
    <property type="molecule type" value="Genomic_DNA"/>
</dbReference>
<dbReference type="VEuPathDB" id="VectorBase:GPPI008224"/>
<dbReference type="Proteomes" id="UP000092460">
    <property type="component" value="Unassembled WGS sequence"/>
</dbReference>
<reference evidence="2" key="1">
    <citation type="submission" date="2015-01" db="EMBL/GenBank/DDBJ databases">
        <authorList>
            <person name="Aksoy S."/>
            <person name="Warren W."/>
            <person name="Wilson R.K."/>
        </authorList>
    </citation>
    <scope>NUCLEOTIDE SEQUENCE [LARGE SCALE GENOMIC DNA]</scope>
    <source>
        <strain evidence="2">IAEA</strain>
    </source>
</reference>
<protein>
    <submittedName>
        <fullName evidence="1">Uncharacterized protein</fullName>
    </submittedName>
</protein>
<organism evidence="1 2">
    <name type="scientific">Glossina palpalis gambiensis</name>
    <dbReference type="NCBI Taxonomy" id="67801"/>
    <lineage>
        <taxon>Eukaryota</taxon>
        <taxon>Metazoa</taxon>
        <taxon>Ecdysozoa</taxon>
        <taxon>Arthropoda</taxon>
        <taxon>Hexapoda</taxon>
        <taxon>Insecta</taxon>
        <taxon>Pterygota</taxon>
        <taxon>Neoptera</taxon>
        <taxon>Endopterygota</taxon>
        <taxon>Diptera</taxon>
        <taxon>Brachycera</taxon>
        <taxon>Muscomorpha</taxon>
        <taxon>Hippoboscoidea</taxon>
        <taxon>Glossinidae</taxon>
        <taxon>Glossina</taxon>
    </lineage>
</organism>